<keyword evidence="9" id="KW-1185">Reference proteome</keyword>
<evidence type="ECO:0000259" key="6">
    <source>
        <dbReference type="Pfam" id="PF00441"/>
    </source>
</evidence>
<evidence type="ECO:0000313" key="8">
    <source>
        <dbReference type="EMBL" id="ETW95113.1"/>
    </source>
</evidence>
<organism evidence="8 9">
    <name type="scientific">Entotheonella factor</name>
    <dbReference type="NCBI Taxonomy" id="1429438"/>
    <lineage>
        <taxon>Bacteria</taxon>
        <taxon>Pseudomonadati</taxon>
        <taxon>Nitrospinota/Tectimicrobiota group</taxon>
        <taxon>Candidatus Tectimicrobiota</taxon>
        <taxon>Candidatus Entotheonellia</taxon>
        <taxon>Candidatus Entotheonellales</taxon>
        <taxon>Candidatus Entotheonellaceae</taxon>
        <taxon>Candidatus Entotheonella</taxon>
    </lineage>
</organism>
<dbReference type="Proteomes" id="UP000019141">
    <property type="component" value="Unassembled WGS sequence"/>
</dbReference>
<dbReference type="InterPro" id="IPR037069">
    <property type="entry name" value="AcylCoA_DH/ox_N_sf"/>
</dbReference>
<dbReference type="Gene3D" id="2.40.110.10">
    <property type="entry name" value="Butyryl-CoA Dehydrogenase, subunit A, domain 2"/>
    <property type="match status" value="1"/>
</dbReference>
<dbReference type="InterPro" id="IPR036250">
    <property type="entry name" value="AcylCo_DH-like_C"/>
</dbReference>
<evidence type="ECO:0000256" key="1">
    <source>
        <dbReference type="ARBA" id="ARBA00001974"/>
    </source>
</evidence>
<dbReference type="HOGENOM" id="CLU_018204_5_1_7"/>
<comment type="caution">
    <text evidence="8">The sequence shown here is derived from an EMBL/GenBank/DDBJ whole genome shotgun (WGS) entry which is preliminary data.</text>
</comment>
<accession>W4LAI9</accession>
<evidence type="ECO:0000256" key="3">
    <source>
        <dbReference type="ARBA" id="ARBA00022630"/>
    </source>
</evidence>
<proteinExistence type="inferred from homology"/>
<comment type="cofactor">
    <cofactor evidence="1">
        <name>FAD</name>
        <dbReference type="ChEBI" id="CHEBI:57692"/>
    </cofactor>
</comment>
<protein>
    <submittedName>
        <fullName evidence="8">Acyl-CoA dehydrogenase</fullName>
    </submittedName>
</protein>
<keyword evidence="4" id="KW-0274">FAD</keyword>
<keyword evidence="5" id="KW-0560">Oxidoreductase</keyword>
<dbReference type="PANTHER" id="PTHR43884:SF20">
    <property type="entry name" value="ACYL-COA DEHYDROGENASE FADE28"/>
    <property type="match status" value="1"/>
</dbReference>
<dbReference type="Gene3D" id="1.20.140.10">
    <property type="entry name" value="Butyryl-CoA Dehydrogenase, subunit A, domain 3"/>
    <property type="match status" value="1"/>
</dbReference>
<evidence type="ECO:0000256" key="2">
    <source>
        <dbReference type="ARBA" id="ARBA00009347"/>
    </source>
</evidence>
<dbReference type="InterPro" id="IPR009075">
    <property type="entry name" value="AcylCo_DH/oxidase_C"/>
</dbReference>
<dbReference type="AlphaFoldDB" id="W4LAI9"/>
<evidence type="ECO:0000256" key="5">
    <source>
        <dbReference type="ARBA" id="ARBA00023002"/>
    </source>
</evidence>
<comment type="similarity">
    <text evidence="2">Belongs to the acyl-CoA dehydrogenase family.</text>
</comment>
<evidence type="ECO:0000313" key="9">
    <source>
        <dbReference type="Proteomes" id="UP000019141"/>
    </source>
</evidence>
<evidence type="ECO:0000259" key="7">
    <source>
        <dbReference type="Pfam" id="PF02771"/>
    </source>
</evidence>
<keyword evidence="3" id="KW-0285">Flavoprotein</keyword>
<dbReference type="PATRIC" id="fig|1429438.4.peg.6070"/>
<dbReference type="InterPro" id="IPR009100">
    <property type="entry name" value="AcylCoA_DH/oxidase_NM_dom_sf"/>
</dbReference>
<gene>
    <name evidence="8" type="ORF">ETSY1_31980</name>
</gene>
<dbReference type="SUPFAM" id="SSF47203">
    <property type="entry name" value="Acyl-CoA dehydrogenase C-terminal domain-like"/>
    <property type="match status" value="1"/>
</dbReference>
<reference evidence="8 9" key="1">
    <citation type="journal article" date="2014" name="Nature">
        <title>An environmental bacterial taxon with a large and distinct metabolic repertoire.</title>
        <authorList>
            <person name="Wilson M.C."/>
            <person name="Mori T."/>
            <person name="Ruckert C."/>
            <person name="Uria A.R."/>
            <person name="Helf M.J."/>
            <person name="Takada K."/>
            <person name="Gernert C."/>
            <person name="Steffens U.A."/>
            <person name="Heycke N."/>
            <person name="Schmitt S."/>
            <person name="Rinke C."/>
            <person name="Helfrich E.J."/>
            <person name="Brachmann A.O."/>
            <person name="Gurgui C."/>
            <person name="Wakimoto T."/>
            <person name="Kracht M."/>
            <person name="Crusemann M."/>
            <person name="Hentschel U."/>
            <person name="Abe I."/>
            <person name="Matsunaga S."/>
            <person name="Kalinowski J."/>
            <person name="Takeyama H."/>
            <person name="Piel J."/>
        </authorList>
    </citation>
    <scope>NUCLEOTIDE SEQUENCE [LARGE SCALE GENOMIC DNA]</scope>
    <source>
        <strain evidence="9">TSY1</strain>
    </source>
</reference>
<dbReference type="Pfam" id="PF02771">
    <property type="entry name" value="Acyl-CoA_dh_N"/>
    <property type="match status" value="1"/>
</dbReference>
<dbReference type="EMBL" id="AZHW01000955">
    <property type="protein sequence ID" value="ETW95113.1"/>
    <property type="molecule type" value="Genomic_DNA"/>
</dbReference>
<dbReference type="GO" id="GO:0003995">
    <property type="term" value="F:acyl-CoA dehydrogenase activity"/>
    <property type="evidence" value="ECO:0007669"/>
    <property type="project" value="TreeGrafter"/>
</dbReference>
<name>W4LAI9_ENTF1</name>
<dbReference type="Pfam" id="PF00441">
    <property type="entry name" value="Acyl-CoA_dh_1"/>
    <property type="match status" value="1"/>
</dbReference>
<evidence type="ECO:0000256" key="4">
    <source>
        <dbReference type="ARBA" id="ARBA00022827"/>
    </source>
</evidence>
<sequence>MNFEFSEAQNLLRQQAQSFLREHASPAQVRAVLDSEAPFDEALWRGIVDLGWTATTIPEAHGGLGLSYLELCVLAEELGRSLAPTPFSSSVYLATEAILAYGTEAQKTQYLPRLAEGDIIGCYAVAEGHGQLAPARLETRVENGVMHGAKLPVADGDVADVAVVLTHHDGHDASMYLVDLHGEGVTRTPVETLDPTRSHAHITFDGAPASLLGQPDAGWAQHMALCNRAAVLYAFEQVGGAQAALDMARAYAMERYAFGRPIASFQALKHKMADMYIAATLARSNCYYGAWALDADAPELPVAAATARVSATQAFHECAKENIQIHGGMGFTWEFDCHMYYRRAKLLAVNLGSLHRWQDLLVARLEASPELASTLTEVS</sequence>
<feature type="domain" description="Acyl-CoA dehydrogenase/oxidase N-terminal" evidence="7">
    <location>
        <begin position="6"/>
        <end position="118"/>
    </location>
</feature>
<dbReference type="SUPFAM" id="SSF56645">
    <property type="entry name" value="Acyl-CoA dehydrogenase NM domain-like"/>
    <property type="match status" value="1"/>
</dbReference>
<dbReference type="GO" id="GO:0050660">
    <property type="term" value="F:flavin adenine dinucleotide binding"/>
    <property type="evidence" value="ECO:0007669"/>
    <property type="project" value="InterPro"/>
</dbReference>
<dbReference type="PANTHER" id="PTHR43884">
    <property type="entry name" value="ACYL-COA DEHYDROGENASE"/>
    <property type="match status" value="1"/>
</dbReference>
<dbReference type="InterPro" id="IPR046373">
    <property type="entry name" value="Acyl-CoA_Oxase/DH_mid-dom_sf"/>
</dbReference>
<dbReference type="InterPro" id="IPR013786">
    <property type="entry name" value="AcylCoA_DH/ox_N"/>
</dbReference>
<dbReference type="Gene3D" id="1.10.540.10">
    <property type="entry name" value="Acyl-CoA dehydrogenase/oxidase, N-terminal domain"/>
    <property type="match status" value="1"/>
</dbReference>
<feature type="domain" description="Acyl-CoA dehydrogenase/oxidase C-terminal" evidence="6">
    <location>
        <begin position="217"/>
        <end position="352"/>
    </location>
</feature>